<dbReference type="HOGENOM" id="CLU_396476_0_0_1"/>
<dbReference type="VEuPathDB" id="FungiDB:UREG_06889"/>
<evidence type="ECO:0000313" key="4">
    <source>
        <dbReference type="Proteomes" id="UP000002058"/>
    </source>
</evidence>
<accession>C4JWE7</accession>
<dbReference type="eggNOG" id="ENOG502QTH7">
    <property type="taxonomic scope" value="Eukaryota"/>
</dbReference>
<evidence type="ECO:0000313" key="3">
    <source>
        <dbReference type="EMBL" id="EEP82024.1"/>
    </source>
</evidence>
<name>C4JWE7_UNCRE</name>
<dbReference type="OrthoDB" id="1930760at2759"/>
<reference evidence="4" key="1">
    <citation type="journal article" date="2009" name="Genome Res.">
        <title>Comparative genomic analyses of the human fungal pathogens Coccidioides and their relatives.</title>
        <authorList>
            <person name="Sharpton T.J."/>
            <person name="Stajich J.E."/>
            <person name="Rounsley S.D."/>
            <person name="Gardner M.J."/>
            <person name="Wortman J.R."/>
            <person name="Jordar V.S."/>
            <person name="Maiti R."/>
            <person name="Kodira C.D."/>
            <person name="Neafsey D.E."/>
            <person name="Zeng Q."/>
            <person name="Hung C.-Y."/>
            <person name="McMahan C."/>
            <person name="Muszewska A."/>
            <person name="Grynberg M."/>
            <person name="Mandel M.A."/>
            <person name="Kellner E.M."/>
            <person name="Barker B.M."/>
            <person name="Galgiani J.N."/>
            <person name="Orbach M.J."/>
            <person name="Kirkland T.N."/>
            <person name="Cole G.T."/>
            <person name="Henn M.R."/>
            <person name="Birren B.W."/>
            <person name="Taylor J.W."/>
        </authorList>
    </citation>
    <scope>NUCLEOTIDE SEQUENCE [LARGE SCALE GENOMIC DNA]</scope>
    <source>
        <strain evidence="4">UAMH 1704</strain>
    </source>
</reference>
<keyword evidence="4" id="KW-1185">Reference proteome</keyword>
<dbReference type="Proteomes" id="UP000002058">
    <property type="component" value="Unassembled WGS sequence"/>
</dbReference>
<feature type="region of interest" description="Disordered" evidence="1">
    <location>
        <begin position="204"/>
        <end position="257"/>
    </location>
</feature>
<dbReference type="Pfam" id="PF01323">
    <property type="entry name" value="DSBA"/>
    <property type="match status" value="1"/>
</dbReference>
<protein>
    <recommendedName>
        <fullName evidence="2">DSBA-like thioredoxin domain-containing protein</fullName>
    </recommendedName>
</protein>
<sequence>MGELSARGSFRSAPRKVQWALMAADDLHKFRQCLSAQLDLVKIVIQTSILSIVGNLNQPESVHTRPPRGLLETSGPYGSAHRMQPYLTWDSNIVDGNSLFRRVDDLSSLVYERLLTKPNIPSQPLGKAYTLPTDFDASTAPPPLEKISKGKVLQSTAASEVAIVGGSDAITRTAKTEKTEHDTLASEMNEYLRSLDLDVLSAQEEEELDQNENGSQKLLLDPSTRVATTPHIPDHNKSEGHSRLPDSGSNSRPKPRNFFQRQRPQVAMSISNLGLASSILQCVELAASLSLKSSTIFRDSRNAPQELEALSKRLIQYSGLLKTAAEVVRTSMPTGELQEMCGETVKDSLESMEKVEIILSKFQLPARRQFPMMLKLLIQWPIHKTEIDIIMEEMESLKSTLAVMLQLYQIKTFERISMMAERMSIAPQRVVSEQKLINTSREVVGDVVSGSAFKCSTSSNPVPGPLVISLIEEIQRARWWINNVVSDTVCPWCYVGKKRLEKGIELYRAAHPESNDTFSISWSPFYLHPNAPNPGIDKQEYYNQRFGPERARMMHARAAQAGLAEGIRFKFGGRTGNTRDSHRLIQLGKTKGEATQTRVVEELFASYFENEGDITSHHALTQAGVKAGLDEAEVKAWLESDQGGAEVDSEVRSAQRSFISGVPNFTIQGKYQLGGAENAEAFVDIFEAVKKAEGP</sequence>
<dbReference type="InterPro" id="IPR036249">
    <property type="entry name" value="Thioredoxin-like_sf"/>
</dbReference>
<dbReference type="CDD" id="cd03024">
    <property type="entry name" value="DsbA_FrnE"/>
    <property type="match status" value="1"/>
</dbReference>
<dbReference type="GeneID" id="8442428"/>
<dbReference type="PANTHER" id="PTHR13887">
    <property type="entry name" value="GLUTATHIONE S-TRANSFERASE KAPPA"/>
    <property type="match status" value="1"/>
</dbReference>
<feature type="compositionally biased region" description="Basic and acidic residues" evidence="1">
    <location>
        <begin position="232"/>
        <end position="244"/>
    </location>
</feature>
<dbReference type="AlphaFoldDB" id="C4JWE7"/>
<dbReference type="SUPFAM" id="SSF52833">
    <property type="entry name" value="Thioredoxin-like"/>
    <property type="match status" value="1"/>
</dbReference>
<dbReference type="InterPro" id="IPR001853">
    <property type="entry name" value="DSBA-like_thioredoxin_dom"/>
</dbReference>
<dbReference type="Gene3D" id="3.40.30.10">
    <property type="entry name" value="Glutaredoxin"/>
    <property type="match status" value="1"/>
</dbReference>
<dbReference type="GO" id="GO:0016491">
    <property type="term" value="F:oxidoreductase activity"/>
    <property type="evidence" value="ECO:0007669"/>
    <property type="project" value="InterPro"/>
</dbReference>
<feature type="domain" description="DSBA-like thioredoxin" evidence="2">
    <location>
        <begin position="484"/>
        <end position="684"/>
    </location>
</feature>
<dbReference type="InParanoid" id="C4JWE7"/>
<dbReference type="RefSeq" id="XP_002583922.1">
    <property type="nucleotide sequence ID" value="XM_002583876.1"/>
</dbReference>
<dbReference type="KEGG" id="ure:UREG_06889"/>
<gene>
    <name evidence="3" type="ORF">UREG_06889</name>
</gene>
<evidence type="ECO:0000256" key="1">
    <source>
        <dbReference type="SAM" id="MobiDB-lite"/>
    </source>
</evidence>
<dbReference type="EMBL" id="CH476618">
    <property type="protein sequence ID" value="EEP82024.1"/>
    <property type="molecule type" value="Genomic_DNA"/>
</dbReference>
<evidence type="ECO:0000259" key="2">
    <source>
        <dbReference type="Pfam" id="PF01323"/>
    </source>
</evidence>
<proteinExistence type="predicted"/>
<organism evidence="3 4">
    <name type="scientific">Uncinocarpus reesii (strain UAMH 1704)</name>
    <dbReference type="NCBI Taxonomy" id="336963"/>
    <lineage>
        <taxon>Eukaryota</taxon>
        <taxon>Fungi</taxon>
        <taxon>Dikarya</taxon>
        <taxon>Ascomycota</taxon>
        <taxon>Pezizomycotina</taxon>
        <taxon>Eurotiomycetes</taxon>
        <taxon>Eurotiomycetidae</taxon>
        <taxon>Onygenales</taxon>
        <taxon>Onygenaceae</taxon>
        <taxon>Uncinocarpus</taxon>
    </lineage>
</organism>
<dbReference type="PANTHER" id="PTHR13887:SF41">
    <property type="entry name" value="THIOREDOXIN SUPERFAMILY PROTEIN"/>
    <property type="match status" value="1"/>
</dbReference>